<dbReference type="GO" id="GO:0034256">
    <property type="term" value="F:chlorophyll(ide) b reductase activity"/>
    <property type="evidence" value="ECO:0007669"/>
    <property type="project" value="TreeGrafter"/>
</dbReference>
<reference evidence="1 2" key="1">
    <citation type="submission" date="2016-11" db="EMBL/GenBank/DDBJ databases">
        <title>Trade-off between light-utilization and light-protection in marine flavobacteria.</title>
        <authorList>
            <person name="Kumagai Y."/>
        </authorList>
    </citation>
    <scope>NUCLEOTIDE SEQUENCE [LARGE SCALE GENOMIC DNA]</scope>
    <source>
        <strain evidence="1 2">NBRC 107125</strain>
    </source>
</reference>
<dbReference type="GO" id="GO:0015996">
    <property type="term" value="P:chlorophyll catabolic process"/>
    <property type="evidence" value="ECO:0007669"/>
    <property type="project" value="TreeGrafter"/>
</dbReference>
<dbReference type="CDD" id="cd05233">
    <property type="entry name" value="SDR_c"/>
    <property type="match status" value="1"/>
</dbReference>
<proteinExistence type="predicted"/>
<protein>
    <submittedName>
        <fullName evidence="1">Chitin-binding protein</fullName>
    </submittedName>
</protein>
<dbReference type="PANTHER" id="PTHR24314:SF21">
    <property type="entry name" value="CHLOROPHYLL(IDE) B REDUCTASE NYC1, CHLOROPLASTIC-RELATED"/>
    <property type="match status" value="1"/>
</dbReference>
<dbReference type="Gene3D" id="3.40.50.720">
    <property type="entry name" value="NAD(P)-binding Rossmann-like Domain"/>
    <property type="match status" value="1"/>
</dbReference>
<dbReference type="EMBL" id="CP019343">
    <property type="protein sequence ID" value="ARN73458.1"/>
    <property type="molecule type" value="Genomic_DNA"/>
</dbReference>
<dbReference type="PANTHER" id="PTHR24314">
    <property type="entry name" value="NON-SPECIFIC LIPID TRANSFER PROTEIN-RELATED"/>
    <property type="match status" value="1"/>
</dbReference>
<dbReference type="GO" id="GO:0010304">
    <property type="term" value="P:PSII associated light-harvesting complex II catabolic process"/>
    <property type="evidence" value="ECO:0007669"/>
    <property type="project" value="TreeGrafter"/>
</dbReference>
<dbReference type="PRINTS" id="PR00081">
    <property type="entry name" value="GDHRDH"/>
</dbReference>
<evidence type="ECO:0000313" key="2">
    <source>
        <dbReference type="Proteomes" id="UP000193450"/>
    </source>
</evidence>
<organism evidence="1 2">
    <name type="scientific">Oceanicoccus sagamiensis</name>
    <dbReference type="NCBI Taxonomy" id="716816"/>
    <lineage>
        <taxon>Bacteria</taxon>
        <taxon>Pseudomonadati</taxon>
        <taxon>Pseudomonadota</taxon>
        <taxon>Gammaproteobacteria</taxon>
        <taxon>Cellvibrionales</taxon>
        <taxon>Spongiibacteraceae</taxon>
        <taxon>Oceanicoccus</taxon>
    </lineage>
</organism>
<dbReference type="SUPFAM" id="SSF51735">
    <property type="entry name" value="NAD(P)-binding Rossmann-fold domains"/>
    <property type="match status" value="1"/>
</dbReference>
<evidence type="ECO:0000313" key="1">
    <source>
        <dbReference type="EMBL" id="ARN73458.1"/>
    </source>
</evidence>
<name>A0A1X9N5U1_9GAMM</name>
<sequence length="266" mass="28736">MKTVVVTGSTRGIGRGMAENFLKRGCNVVVSARNDQQVKEAVEELGKEYGAERVAGTACDVASYDDLQALWDCAVANFGTVDHWVNNAGRTLDNAPFWEADNAEIESIVATNLTGLIYANKVAMKGMAAQGNGQIWNMEGFGSNGMAQAGLAIYGATKRAVNYLNKALAKDAADSGVKICTVSPGMVLTDLLIGEYDTSSEEWQKVRKTFNILADKVETVTPWLVDNILANEKDGAKVEWLTTGKVIGRFLKNLVVKRDLFAGMDI</sequence>
<dbReference type="OrthoDB" id="9810734at2"/>
<accession>A0A1X9N5U1</accession>
<dbReference type="Pfam" id="PF00106">
    <property type="entry name" value="adh_short"/>
    <property type="match status" value="1"/>
</dbReference>
<gene>
    <name evidence="1" type="ORF">BST96_04610</name>
</gene>
<keyword evidence="2" id="KW-1185">Reference proteome</keyword>
<dbReference type="InterPro" id="IPR002347">
    <property type="entry name" value="SDR_fam"/>
</dbReference>
<dbReference type="InterPro" id="IPR036291">
    <property type="entry name" value="NAD(P)-bd_dom_sf"/>
</dbReference>
<dbReference type="AlphaFoldDB" id="A0A1X9N5U1"/>
<dbReference type="STRING" id="716816.BST96_04610"/>
<dbReference type="RefSeq" id="WP_085757570.1">
    <property type="nucleotide sequence ID" value="NZ_CP019343.1"/>
</dbReference>
<dbReference type="InterPro" id="IPR052625">
    <property type="entry name" value="Chl_b_Red"/>
</dbReference>
<dbReference type="KEGG" id="osg:BST96_04610"/>
<dbReference type="Proteomes" id="UP000193450">
    <property type="component" value="Chromosome"/>
</dbReference>